<dbReference type="EMBL" id="BAAAMY010000002">
    <property type="protein sequence ID" value="GAA1911002.1"/>
    <property type="molecule type" value="Genomic_DNA"/>
</dbReference>
<accession>A0ABP5ADG7</accession>
<dbReference type="InterPro" id="IPR036162">
    <property type="entry name" value="Resolvase-like_N_sf"/>
</dbReference>
<dbReference type="PANTHER" id="PTHR30461">
    <property type="entry name" value="DNA-INVERTASE FROM LAMBDOID PROPHAGE"/>
    <property type="match status" value="1"/>
</dbReference>
<dbReference type="Proteomes" id="UP001501612">
    <property type="component" value="Unassembled WGS sequence"/>
</dbReference>
<dbReference type="SMART" id="SM00857">
    <property type="entry name" value="Resolvase"/>
    <property type="match status" value="1"/>
</dbReference>
<evidence type="ECO:0000313" key="2">
    <source>
        <dbReference type="EMBL" id="GAA1911002.1"/>
    </source>
</evidence>
<comment type="caution">
    <text evidence="2">The sequence shown here is derived from an EMBL/GenBank/DDBJ whole genome shotgun (WGS) entry which is preliminary data.</text>
</comment>
<dbReference type="InterPro" id="IPR006119">
    <property type="entry name" value="Resolv_N"/>
</dbReference>
<proteinExistence type="predicted"/>
<sequence>MSTSAALKAVAIYARISHDAEGRGAGVRRQIADCRKLADSLGWDVADVYVDNDVSAFSGKRRPEYKRMMSDLADWVLDGVIVYNIDRLTRRPAELEAFAIAVTLAGVRQVKFVTGDVNLGTDDGLLMARVSEAFAAKESANTSRRLRRKAEQTAAEGLPIPGRFVRSGTQPTSSPSTRWRLRSCSIWLTGSWPGNRCVRCRRGSTIRTSPP</sequence>
<dbReference type="RefSeq" id="WP_344004713.1">
    <property type="nucleotide sequence ID" value="NZ_BAAAMY010000002.1"/>
</dbReference>
<dbReference type="CDD" id="cd00338">
    <property type="entry name" value="Ser_Recombinase"/>
    <property type="match status" value="1"/>
</dbReference>
<protein>
    <recommendedName>
        <fullName evidence="1">Resolvase/invertase-type recombinase catalytic domain-containing protein</fullName>
    </recommendedName>
</protein>
<reference evidence="3" key="1">
    <citation type="journal article" date="2019" name="Int. J. Syst. Evol. Microbiol.">
        <title>The Global Catalogue of Microorganisms (GCM) 10K type strain sequencing project: providing services to taxonomists for standard genome sequencing and annotation.</title>
        <authorList>
            <consortium name="The Broad Institute Genomics Platform"/>
            <consortium name="The Broad Institute Genome Sequencing Center for Infectious Disease"/>
            <person name="Wu L."/>
            <person name="Ma J."/>
        </authorList>
    </citation>
    <scope>NUCLEOTIDE SEQUENCE [LARGE SCALE GENOMIC DNA]</scope>
    <source>
        <strain evidence="3">JCM 14046</strain>
    </source>
</reference>
<dbReference type="Gene3D" id="3.40.50.1390">
    <property type="entry name" value="Resolvase, N-terminal catalytic domain"/>
    <property type="match status" value="1"/>
</dbReference>
<name>A0ABP5ADG7_9ACTN</name>
<organism evidence="2 3">
    <name type="scientific">Nocardioides lentus</name>
    <dbReference type="NCBI Taxonomy" id="338077"/>
    <lineage>
        <taxon>Bacteria</taxon>
        <taxon>Bacillati</taxon>
        <taxon>Actinomycetota</taxon>
        <taxon>Actinomycetes</taxon>
        <taxon>Propionibacteriales</taxon>
        <taxon>Nocardioidaceae</taxon>
        <taxon>Nocardioides</taxon>
    </lineage>
</organism>
<feature type="domain" description="Resolvase/invertase-type recombinase catalytic" evidence="1">
    <location>
        <begin position="9"/>
        <end position="157"/>
    </location>
</feature>
<evidence type="ECO:0000259" key="1">
    <source>
        <dbReference type="PROSITE" id="PS51736"/>
    </source>
</evidence>
<evidence type="ECO:0000313" key="3">
    <source>
        <dbReference type="Proteomes" id="UP001501612"/>
    </source>
</evidence>
<gene>
    <name evidence="2" type="ORF">GCM10009737_10560</name>
</gene>
<dbReference type="PANTHER" id="PTHR30461:SF23">
    <property type="entry name" value="DNA RECOMBINASE-RELATED"/>
    <property type="match status" value="1"/>
</dbReference>
<dbReference type="InterPro" id="IPR050639">
    <property type="entry name" value="SSR_resolvase"/>
</dbReference>
<dbReference type="SUPFAM" id="SSF53041">
    <property type="entry name" value="Resolvase-like"/>
    <property type="match status" value="1"/>
</dbReference>
<dbReference type="Pfam" id="PF00239">
    <property type="entry name" value="Resolvase"/>
    <property type="match status" value="1"/>
</dbReference>
<keyword evidence="3" id="KW-1185">Reference proteome</keyword>
<dbReference type="PROSITE" id="PS51736">
    <property type="entry name" value="RECOMBINASES_3"/>
    <property type="match status" value="1"/>
</dbReference>